<feature type="compositionally biased region" description="Polar residues" evidence="1">
    <location>
        <begin position="1"/>
        <end position="44"/>
    </location>
</feature>
<dbReference type="InParanoid" id="A0A0D0DIP5"/>
<sequence>MFLSPSHPTSTVTNDSSTIGLAQDPSSINATGPSHLSNHSQVHTQAKAGQMMIRVTGRLMTGPTKRAKNKHAQLGGSPPSASGTEASNGGGSDTPKSCKGKAVACPCAMIKDNHHHGHIPGEGMQKAVELGEHTVVEADKIAKEYGKQCSTILKLAGLSGSSTQPMSDWNYYQVWYASKHPKDEDVDATTYHQQMKGHFDEHKDEEQIPEIWEEVHKHALLCLTDTTDLKPAQVHNLIMKV</sequence>
<reference evidence="2 3" key="1">
    <citation type="submission" date="2014-04" db="EMBL/GenBank/DDBJ databases">
        <authorList>
            <consortium name="DOE Joint Genome Institute"/>
            <person name="Kuo A."/>
            <person name="Kohler A."/>
            <person name="Jargeat P."/>
            <person name="Nagy L.G."/>
            <person name="Floudas D."/>
            <person name="Copeland A."/>
            <person name="Barry K.W."/>
            <person name="Cichocki N."/>
            <person name="Veneault-Fourrey C."/>
            <person name="LaButti K."/>
            <person name="Lindquist E.A."/>
            <person name="Lipzen A."/>
            <person name="Lundell T."/>
            <person name="Morin E."/>
            <person name="Murat C."/>
            <person name="Sun H."/>
            <person name="Tunlid A."/>
            <person name="Henrissat B."/>
            <person name="Grigoriev I.V."/>
            <person name="Hibbett D.S."/>
            <person name="Martin F."/>
            <person name="Nordberg H.P."/>
            <person name="Cantor M.N."/>
            <person name="Hua S.X."/>
        </authorList>
    </citation>
    <scope>NUCLEOTIDE SEQUENCE [LARGE SCALE GENOMIC DNA]</scope>
    <source>
        <strain evidence="2 3">Ve08.2h10</strain>
    </source>
</reference>
<proteinExistence type="predicted"/>
<dbReference type="AlphaFoldDB" id="A0A0D0DIP5"/>
<feature type="region of interest" description="Disordered" evidence="1">
    <location>
        <begin position="1"/>
        <end position="46"/>
    </location>
</feature>
<keyword evidence="3" id="KW-1185">Reference proteome</keyword>
<dbReference type="HOGENOM" id="CLU_1152094_0_0_1"/>
<feature type="region of interest" description="Disordered" evidence="1">
    <location>
        <begin position="63"/>
        <end position="98"/>
    </location>
</feature>
<organism evidence="2 3">
    <name type="scientific">Paxillus rubicundulus Ve08.2h10</name>
    <dbReference type="NCBI Taxonomy" id="930991"/>
    <lineage>
        <taxon>Eukaryota</taxon>
        <taxon>Fungi</taxon>
        <taxon>Dikarya</taxon>
        <taxon>Basidiomycota</taxon>
        <taxon>Agaricomycotina</taxon>
        <taxon>Agaricomycetes</taxon>
        <taxon>Agaricomycetidae</taxon>
        <taxon>Boletales</taxon>
        <taxon>Paxilineae</taxon>
        <taxon>Paxillaceae</taxon>
        <taxon>Paxillus</taxon>
    </lineage>
</organism>
<accession>A0A0D0DIP5</accession>
<name>A0A0D0DIP5_9AGAM</name>
<dbReference type="OrthoDB" id="2689409at2759"/>
<evidence type="ECO:0000313" key="2">
    <source>
        <dbReference type="EMBL" id="KIK77945.1"/>
    </source>
</evidence>
<dbReference type="EMBL" id="KN826771">
    <property type="protein sequence ID" value="KIK77945.1"/>
    <property type="molecule type" value="Genomic_DNA"/>
</dbReference>
<reference evidence="3" key="2">
    <citation type="submission" date="2015-01" db="EMBL/GenBank/DDBJ databases">
        <title>Evolutionary Origins and Diversification of the Mycorrhizal Mutualists.</title>
        <authorList>
            <consortium name="DOE Joint Genome Institute"/>
            <consortium name="Mycorrhizal Genomics Consortium"/>
            <person name="Kohler A."/>
            <person name="Kuo A."/>
            <person name="Nagy L.G."/>
            <person name="Floudas D."/>
            <person name="Copeland A."/>
            <person name="Barry K.W."/>
            <person name="Cichocki N."/>
            <person name="Veneault-Fourrey C."/>
            <person name="LaButti K."/>
            <person name="Lindquist E.A."/>
            <person name="Lipzen A."/>
            <person name="Lundell T."/>
            <person name="Morin E."/>
            <person name="Murat C."/>
            <person name="Riley R."/>
            <person name="Ohm R."/>
            <person name="Sun H."/>
            <person name="Tunlid A."/>
            <person name="Henrissat B."/>
            <person name="Grigoriev I.V."/>
            <person name="Hibbett D.S."/>
            <person name="Martin F."/>
        </authorList>
    </citation>
    <scope>NUCLEOTIDE SEQUENCE [LARGE SCALE GENOMIC DNA]</scope>
    <source>
        <strain evidence="3">Ve08.2h10</strain>
    </source>
</reference>
<gene>
    <name evidence="2" type="ORF">PAXRUDRAFT_17161</name>
</gene>
<protein>
    <submittedName>
        <fullName evidence="2">Uncharacterized protein</fullName>
    </submittedName>
</protein>
<evidence type="ECO:0000256" key="1">
    <source>
        <dbReference type="SAM" id="MobiDB-lite"/>
    </source>
</evidence>
<evidence type="ECO:0000313" key="3">
    <source>
        <dbReference type="Proteomes" id="UP000054538"/>
    </source>
</evidence>
<dbReference type="Proteomes" id="UP000054538">
    <property type="component" value="Unassembled WGS sequence"/>
</dbReference>